<dbReference type="InterPro" id="IPR029063">
    <property type="entry name" value="SAM-dependent_MTases_sf"/>
</dbReference>
<gene>
    <name evidence="2" type="primary">HEMK1</name>
    <name evidence="2" type="ORF">F1559_001662</name>
</gene>
<sequence length="481" mass="54414">MFSVGFCQTLSGWCSRSSPSRSGSFWQAVHNWSVTQVPRKWRRQWISCTPSQRSQSQILLRTGSTKRRSSTGRRLTHSVLSELVPAEQWPLETPWALLRFAERRVLSAVPEARLSAEYLFIEALKRTWDESRRTHLKALLKDLAIEGLGPQTQAWVDVLLLQQPVNRAQLWSAMCFSKTFASQTLQTRREPLTIETDISQLLKDLRAEYRQLCGRRLSREPLQYICGEWDFHGINLKLQAPVLIPRPETEELVEYVLQSEWAQRARAGATLRLLDIGCGTGAIGLALLSSLRRARIQAVAIDPNETAVRLTKENARRNQISLWSAGWNEQQQRTPVLKVLQQSIQSYARAFRTNDSSAENDFETGSPFDLVVSNPPYVLPGELATLAPEILCFEDMAALSGIDEDGMGIIRMILEACDTEPSLLAPGGELWMELDPSQPCRIAELLTRYSTASTVARLELVEVKKDLAGSERFVRIQRIVR</sequence>
<comment type="caution">
    <text evidence="2">The sequence shown here is derived from an EMBL/GenBank/DDBJ whole genome shotgun (WGS) entry which is preliminary data.</text>
</comment>
<protein>
    <submittedName>
        <fullName evidence="2">HemK methyltransferase member 1</fullName>
    </submittedName>
</protein>
<dbReference type="EMBL" id="VWRR01000003">
    <property type="protein sequence ID" value="KAF6004404.1"/>
    <property type="molecule type" value="Genomic_DNA"/>
</dbReference>
<dbReference type="GO" id="GO:0003676">
    <property type="term" value="F:nucleic acid binding"/>
    <property type="evidence" value="ECO:0007669"/>
    <property type="project" value="InterPro"/>
</dbReference>
<keyword evidence="2" id="KW-0489">Methyltransferase</keyword>
<keyword evidence="2" id="KW-0808">Transferase</keyword>
<dbReference type="InterPro" id="IPR002052">
    <property type="entry name" value="DNA_methylase_N6_adenine_CS"/>
</dbReference>
<name>A0A7J7IPB8_9RHOD</name>
<proteinExistence type="predicted"/>
<dbReference type="Gene3D" id="3.40.50.150">
    <property type="entry name" value="Vaccinia Virus protein VP39"/>
    <property type="match status" value="1"/>
</dbReference>
<dbReference type="InterPro" id="IPR007848">
    <property type="entry name" value="Small_mtfrase_dom"/>
</dbReference>
<accession>A0A7J7IPB8</accession>
<dbReference type="Proteomes" id="UP000530660">
    <property type="component" value="Unassembled WGS sequence"/>
</dbReference>
<feature type="domain" description="Methyltransferase small" evidence="1">
    <location>
        <begin position="271"/>
        <end position="325"/>
    </location>
</feature>
<reference evidence="2 3" key="1">
    <citation type="journal article" date="2020" name="J. Phycol.">
        <title>Comparative genome analysis reveals Cyanidiococcus gen. nov., a new extremophilic red algal genus sister to Cyanidioschyzon (Cyanidioschyzonaceae, Rhodophyta).</title>
        <authorList>
            <person name="Liu S.-L."/>
            <person name="Chiang Y.-R."/>
            <person name="Yoon H.S."/>
            <person name="Fu H.-Y."/>
        </authorList>
    </citation>
    <scope>NUCLEOTIDE SEQUENCE [LARGE SCALE GENOMIC DNA]</scope>
    <source>
        <strain evidence="2 3">THAL066</strain>
    </source>
</reference>
<dbReference type="Pfam" id="PF05175">
    <property type="entry name" value="MTS"/>
    <property type="match status" value="1"/>
</dbReference>
<dbReference type="SUPFAM" id="SSF53335">
    <property type="entry name" value="S-adenosyl-L-methionine-dependent methyltransferases"/>
    <property type="match status" value="1"/>
</dbReference>
<evidence type="ECO:0000313" key="3">
    <source>
        <dbReference type="Proteomes" id="UP000530660"/>
    </source>
</evidence>
<dbReference type="GO" id="GO:0008757">
    <property type="term" value="F:S-adenosylmethionine-dependent methyltransferase activity"/>
    <property type="evidence" value="ECO:0007669"/>
    <property type="project" value="UniProtKB-ARBA"/>
</dbReference>
<dbReference type="PANTHER" id="PTHR18895">
    <property type="entry name" value="HEMK METHYLTRANSFERASE"/>
    <property type="match status" value="1"/>
</dbReference>
<dbReference type="CDD" id="cd02440">
    <property type="entry name" value="AdoMet_MTases"/>
    <property type="match status" value="1"/>
</dbReference>
<dbReference type="GO" id="GO:0032259">
    <property type="term" value="P:methylation"/>
    <property type="evidence" value="ECO:0007669"/>
    <property type="project" value="UniProtKB-KW"/>
</dbReference>
<dbReference type="OrthoDB" id="269872at2759"/>
<dbReference type="InterPro" id="IPR050320">
    <property type="entry name" value="N5-glutamine_MTase"/>
</dbReference>
<dbReference type="AlphaFoldDB" id="A0A7J7IPB8"/>
<organism evidence="2 3">
    <name type="scientific">Cyanidiococcus yangmingshanensis</name>
    <dbReference type="NCBI Taxonomy" id="2690220"/>
    <lineage>
        <taxon>Eukaryota</taxon>
        <taxon>Rhodophyta</taxon>
        <taxon>Bangiophyceae</taxon>
        <taxon>Cyanidiales</taxon>
        <taxon>Cyanidiaceae</taxon>
        <taxon>Cyanidiococcus</taxon>
    </lineage>
</organism>
<evidence type="ECO:0000259" key="1">
    <source>
        <dbReference type="Pfam" id="PF05175"/>
    </source>
</evidence>
<dbReference type="PANTHER" id="PTHR18895:SF74">
    <property type="entry name" value="MTRF1L RELEASE FACTOR GLUTAMINE METHYLTRANSFERASE"/>
    <property type="match status" value="1"/>
</dbReference>
<evidence type="ECO:0000313" key="2">
    <source>
        <dbReference type="EMBL" id="KAF6004404.1"/>
    </source>
</evidence>
<dbReference type="PROSITE" id="PS00092">
    <property type="entry name" value="N6_MTASE"/>
    <property type="match status" value="1"/>
</dbReference>
<keyword evidence="3" id="KW-1185">Reference proteome</keyword>
<dbReference type="Gene3D" id="1.10.8.10">
    <property type="entry name" value="DNA helicase RuvA subunit, C-terminal domain"/>
    <property type="match status" value="1"/>
</dbReference>
<dbReference type="GO" id="GO:0005739">
    <property type="term" value="C:mitochondrion"/>
    <property type="evidence" value="ECO:0007669"/>
    <property type="project" value="TreeGrafter"/>
</dbReference>